<sequence>PGDRLTATKTAVHSIPTPSFMPGREITLKIREFLNIITPSKSPWNFPILVILNKVDASGVRKWRICIDFRKLNEIIVGDCYPSPNIQDILDKLGKARYFSALDCASGY</sequence>
<evidence type="ECO:0008006" key="3">
    <source>
        <dbReference type="Google" id="ProtNLM"/>
    </source>
</evidence>
<evidence type="ECO:0000313" key="1">
    <source>
        <dbReference type="EMBL" id="PNF23934.1"/>
    </source>
</evidence>
<dbReference type="InterPro" id="IPR053134">
    <property type="entry name" value="RNA-dir_DNA_polymerase"/>
</dbReference>
<dbReference type="PANTHER" id="PTHR24559:SF444">
    <property type="entry name" value="REVERSE TRANSCRIPTASE DOMAIN-CONTAINING PROTEIN"/>
    <property type="match status" value="1"/>
</dbReference>
<dbReference type="InterPro" id="IPR043502">
    <property type="entry name" value="DNA/RNA_pol_sf"/>
</dbReference>
<proteinExistence type="predicted"/>
<evidence type="ECO:0000313" key="2">
    <source>
        <dbReference type="Proteomes" id="UP000235965"/>
    </source>
</evidence>
<reference evidence="1 2" key="1">
    <citation type="submission" date="2017-12" db="EMBL/GenBank/DDBJ databases">
        <title>Hemimetabolous genomes reveal molecular basis of termite eusociality.</title>
        <authorList>
            <person name="Harrison M.C."/>
            <person name="Jongepier E."/>
            <person name="Robertson H.M."/>
            <person name="Arning N."/>
            <person name="Bitard-Feildel T."/>
            <person name="Chao H."/>
            <person name="Childers C.P."/>
            <person name="Dinh H."/>
            <person name="Doddapaneni H."/>
            <person name="Dugan S."/>
            <person name="Gowin J."/>
            <person name="Greiner C."/>
            <person name="Han Y."/>
            <person name="Hu H."/>
            <person name="Hughes D.S.T."/>
            <person name="Huylmans A.-K."/>
            <person name="Kemena C."/>
            <person name="Kremer L.P.M."/>
            <person name="Lee S.L."/>
            <person name="Lopez-Ezquerra A."/>
            <person name="Mallet L."/>
            <person name="Monroy-Kuhn J.M."/>
            <person name="Moser A."/>
            <person name="Murali S.C."/>
            <person name="Muzny D.M."/>
            <person name="Otani S."/>
            <person name="Piulachs M.-D."/>
            <person name="Poelchau M."/>
            <person name="Qu J."/>
            <person name="Schaub F."/>
            <person name="Wada-Katsumata A."/>
            <person name="Worley K.C."/>
            <person name="Xie Q."/>
            <person name="Ylla G."/>
            <person name="Poulsen M."/>
            <person name="Gibbs R.A."/>
            <person name="Schal C."/>
            <person name="Richards S."/>
            <person name="Belles X."/>
            <person name="Korb J."/>
            <person name="Bornberg-Bauer E."/>
        </authorList>
    </citation>
    <scope>NUCLEOTIDE SEQUENCE [LARGE SCALE GENOMIC DNA]</scope>
    <source>
        <tissue evidence="1">Whole body</tissue>
    </source>
</reference>
<dbReference type="SUPFAM" id="SSF56672">
    <property type="entry name" value="DNA/RNA polymerases"/>
    <property type="match status" value="1"/>
</dbReference>
<dbReference type="InParanoid" id="A0A2J7Q5S8"/>
<keyword evidence="2" id="KW-1185">Reference proteome</keyword>
<gene>
    <name evidence="1" type="ORF">B7P43_G12112</name>
</gene>
<accession>A0A2J7Q5S8</accession>
<dbReference type="PANTHER" id="PTHR24559">
    <property type="entry name" value="TRANSPOSON TY3-I GAG-POL POLYPROTEIN"/>
    <property type="match status" value="1"/>
</dbReference>
<comment type="caution">
    <text evidence="1">The sequence shown here is derived from an EMBL/GenBank/DDBJ whole genome shotgun (WGS) entry which is preliminary data.</text>
</comment>
<dbReference type="AlphaFoldDB" id="A0A2J7Q5S8"/>
<name>A0A2J7Q5S8_9NEOP</name>
<dbReference type="Gene3D" id="3.10.10.10">
    <property type="entry name" value="HIV Type 1 Reverse Transcriptase, subunit A, domain 1"/>
    <property type="match status" value="1"/>
</dbReference>
<organism evidence="1 2">
    <name type="scientific">Cryptotermes secundus</name>
    <dbReference type="NCBI Taxonomy" id="105785"/>
    <lineage>
        <taxon>Eukaryota</taxon>
        <taxon>Metazoa</taxon>
        <taxon>Ecdysozoa</taxon>
        <taxon>Arthropoda</taxon>
        <taxon>Hexapoda</taxon>
        <taxon>Insecta</taxon>
        <taxon>Pterygota</taxon>
        <taxon>Neoptera</taxon>
        <taxon>Polyneoptera</taxon>
        <taxon>Dictyoptera</taxon>
        <taxon>Blattodea</taxon>
        <taxon>Blattoidea</taxon>
        <taxon>Termitoidae</taxon>
        <taxon>Kalotermitidae</taxon>
        <taxon>Cryptotermitinae</taxon>
        <taxon>Cryptotermes</taxon>
    </lineage>
</organism>
<dbReference type="STRING" id="105785.A0A2J7Q5S8"/>
<dbReference type="Gene3D" id="3.30.70.270">
    <property type="match status" value="1"/>
</dbReference>
<dbReference type="InterPro" id="IPR043128">
    <property type="entry name" value="Rev_trsase/Diguanyl_cyclase"/>
</dbReference>
<dbReference type="GO" id="GO:0071897">
    <property type="term" value="P:DNA biosynthetic process"/>
    <property type="evidence" value="ECO:0007669"/>
    <property type="project" value="UniProtKB-ARBA"/>
</dbReference>
<feature type="non-terminal residue" evidence="1">
    <location>
        <position position="1"/>
    </location>
</feature>
<dbReference type="EMBL" id="NEVH01017545">
    <property type="protein sequence ID" value="PNF23934.1"/>
    <property type="molecule type" value="Genomic_DNA"/>
</dbReference>
<dbReference type="Proteomes" id="UP000235965">
    <property type="component" value="Unassembled WGS sequence"/>
</dbReference>
<protein>
    <recommendedName>
        <fullName evidence="3">Reverse transcriptase domain-containing protein</fullName>
    </recommendedName>
</protein>